<dbReference type="AlphaFoldDB" id="A0A9N9ETS3"/>
<dbReference type="Proteomes" id="UP000789759">
    <property type="component" value="Unassembled WGS sequence"/>
</dbReference>
<keyword evidence="2" id="KW-1185">Reference proteome</keyword>
<dbReference type="EMBL" id="CAJVQA010009484">
    <property type="protein sequence ID" value="CAG8685563.1"/>
    <property type="molecule type" value="Genomic_DNA"/>
</dbReference>
<evidence type="ECO:0000313" key="1">
    <source>
        <dbReference type="EMBL" id="CAG8685563.1"/>
    </source>
</evidence>
<organism evidence="1 2">
    <name type="scientific">Cetraspora pellucida</name>
    <dbReference type="NCBI Taxonomy" id="1433469"/>
    <lineage>
        <taxon>Eukaryota</taxon>
        <taxon>Fungi</taxon>
        <taxon>Fungi incertae sedis</taxon>
        <taxon>Mucoromycota</taxon>
        <taxon>Glomeromycotina</taxon>
        <taxon>Glomeromycetes</taxon>
        <taxon>Diversisporales</taxon>
        <taxon>Gigasporaceae</taxon>
        <taxon>Cetraspora</taxon>
    </lineage>
</organism>
<proteinExistence type="predicted"/>
<protein>
    <submittedName>
        <fullName evidence="1">7418_t:CDS:1</fullName>
    </submittedName>
</protein>
<accession>A0A9N9ETS3</accession>
<name>A0A9N9ETS3_9GLOM</name>
<sequence length="150" mass="16727">MTKAKRISTRRVTVPGGETVDRRPLTVFNRSSTFPYSQSDRNKTNITIENNHHCSKCTNGDDNVNCLSARINRLEKLIQGLNIAVSPNPKPNNPPNLTPPIFCHKAIDFSKMETNELVSFSTQLGTLLFGNRSANNHRPNVMSISNIIAH</sequence>
<gene>
    <name evidence="1" type="ORF">CPELLU_LOCUS11049</name>
</gene>
<comment type="caution">
    <text evidence="1">The sequence shown here is derived from an EMBL/GenBank/DDBJ whole genome shotgun (WGS) entry which is preliminary data.</text>
</comment>
<evidence type="ECO:0000313" key="2">
    <source>
        <dbReference type="Proteomes" id="UP000789759"/>
    </source>
</evidence>
<dbReference type="OrthoDB" id="2390786at2759"/>
<reference evidence="1" key="1">
    <citation type="submission" date="2021-06" db="EMBL/GenBank/DDBJ databases">
        <authorList>
            <person name="Kallberg Y."/>
            <person name="Tangrot J."/>
            <person name="Rosling A."/>
        </authorList>
    </citation>
    <scope>NUCLEOTIDE SEQUENCE</scope>
    <source>
        <strain evidence="1">FL966</strain>
    </source>
</reference>